<dbReference type="Proteomes" id="UP000500826">
    <property type="component" value="Chromosome"/>
</dbReference>
<reference evidence="2 3" key="2">
    <citation type="submission" date="2020-05" db="EMBL/GenBank/DDBJ databases">
        <authorList>
            <person name="Khan S.A."/>
            <person name="Jeon C.O."/>
            <person name="Chun B.H."/>
        </authorList>
    </citation>
    <scope>NUCLEOTIDE SEQUENCE [LARGE SCALE GENOMIC DNA]</scope>
    <source>
        <strain evidence="2 3">H242</strain>
    </source>
</reference>
<feature type="transmembrane region" description="Helical" evidence="1">
    <location>
        <begin position="42"/>
        <end position="63"/>
    </location>
</feature>
<evidence type="ECO:0000313" key="3">
    <source>
        <dbReference type="Proteomes" id="UP000500826"/>
    </source>
</evidence>
<keyword evidence="1" id="KW-0812">Transmembrane</keyword>
<gene>
    <name evidence="2" type="ORF">HK414_04865</name>
</gene>
<name>A0ABX6P0R0_9BURK</name>
<proteinExistence type="predicted"/>
<evidence type="ECO:0000256" key="1">
    <source>
        <dbReference type="SAM" id="Phobius"/>
    </source>
</evidence>
<dbReference type="EMBL" id="CP053418">
    <property type="protein sequence ID" value="QJW83638.1"/>
    <property type="molecule type" value="Genomic_DNA"/>
</dbReference>
<accession>A0ABX6P0R0</accession>
<reference evidence="2 3" key="1">
    <citation type="submission" date="2020-05" db="EMBL/GenBank/DDBJ databases">
        <title>Ramlibacter rhizophilus sp. nov., isolated from rhizosphere soil of national flower Mugunghwa from South Korea.</title>
        <authorList>
            <person name="Zheng-Fei Y."/>
            <person name="Huan T."/>
        </authorList>
    </citation>
    <scope>NUCLEOTIDE SEQUENCE [LARGE SCALE GENOMIC DNA]</scope>
    <source>
        <strain evidence="2 3">H242</strain>
    </source>
</reference>
<protein>
    <submittedName>
        <fullName evidence="2">Uncharacterized protein</fullName>
    </submittedName>
</protein>
<organism evidence="2 3">
    <name type="scientific">Ramlibacter terrae</name>
    <dbReference type="NCBI Taxonomy" id="2732511"/>
    <lineage>
        <taxon>Bacteria</taxon>
        <taxon>Pseudomonadati</taxon>
        <taxon>Pseudomonadota</taxon>
        <taxon>Betaproteobacteria</taxon>
        <taxon>Burkholderiales</taxon>
        <taxon>Comamonadaceae</taxon>
        <taxon>Ramlibacter</taxon>
    </lineage>
</organism>
<keyword evidence="1" id="KW-1133">Transmembrane helix</keyword>
<keyword evidence="3" id="KW-1185">Reference proteome</keyword>
<evidence type="ECO:0000313" key="2">
    <source>
        <dbReference type="EMBL" id="QJW83638.1"/>
    </source>
</evidence>
<sequence length="158" mass="16333">MAKNTAWTITILGGYSYCAPSIYSAAVLAAGAVAPGPADPQLAWAGYMALVCTAAALACLLPFRLGLASGAMAAEVFWDVARPFVGFITFAQSRLAGIPMTSLAAGYVRIDDRSAWCPVCVVPSTQATLSAKPSHRHSVCVTEPGVWSRIGKLAAGQA</sequence>
<keyword evidence="1" id="KW-0472">Membrane</keyword>